<sequence>MHEFLKLVRSSKFGRFLLAKKKEINSNISRDLDVDTFLEGRVLVRSTITTFVEVMKPYPLQRFHSLLLSLNS</sequence>
<gene>
    <name evidence="1" type="ORF">RchiOBHm_Chr7g0207731</name>
</gene>
<comment type="caution">
    <text evidence="1">The sequence shown here is derived from an EMBL/GenBank/DDBJ whole genome shotgun (WGS) entry which is preliminary data.</text>
</comment>
<dbReference type="Gramene" id="PRQ18590">
    <property type="protein sequence ID" value="PRQ18590"/>
    <property type="gene ID" value="RchiOBHm_Chr7g0207731"/>
</dbReference>
<organism evidence="1 2">
    <name type="scientific">Rosa chinensis</name>
    <name type="common">China rose</name>
    <dbReference type="NCBI Taxonomy" id="74649"/>
    <lineage>
        <taxon>Eukaryota</taxon>
        <taxon>Viridiplantae</taxon>
        <taxon>Streptophyta</taxon>
        <taxon>Embryophyta</taxon>
        <taxon>Tracheophyta</taxon>
        <taxon>Spermatophyta</taxon>
        <taxon>Magnoliopsida</taxon>
        <taxon>eudicotyledons</taxon>
        <taxon>Gunneridae</taxon>
        <taxon>Pentapetalae</taxon>
        <taxon>rosids</taxon>
        <taxon>fabids</taxon>
        <taxon>Rosales</taxon>
        <taxon>Rosaceae</taxon>
        <taxon>Rosoideae</taxon>
        <taxon>Rosoideae incertae sedis</taxon>
        <taxon>Rosa</taxon>
    </lineage>
</organism>
<evidence type="ECO:0000313" key="2">
    <source>
        <dbReference type="Proteomes" id="UP000238479"/>
    </source>
</evidence>
<keyword evidence="2" id="KW-1185">Reference proteome</keyword>
<evidence type="ECO:0000313" key="1">
    <source>
        <dbReference type="EMBL" id="PRQ18590.1"/>
    </source>
</evidence>
<accession>A0A2P6P9I7</accession>
<reference evidence="1 2" key="1">
    <citation type="journal article" date="2018" name="Nat. Genet.">
        <title>The Rosa genome provides new insights in the design of modern roses.</title>
        <authorList>
            <person name="Bendahmane M."/>
        </authorList>
    </citation>
    <scope>NUCLEOTIDE SEQUENCE [LARGE SCALE GENOMIC DNA]</scope>
    <source>
        <strain evidence="2">cv. Old Blush</strain>
    </source>
</reference>
<dbReference type="AlphaFoldDB" id="A0A2P6P9I7"/>
<name>A0A2P6P9I7_ROSCH</name>
<dbReference type="EMBL" id="PDCK01000045">
    <property type="protein sequence ID" value="PRQ18590.1"/>
    <property type="molecule type" value="Genomic_DNA"/>
</dbReference>
<protein>
    <submittedName>
        <fullName evidence="1">Uncharacterized protein</fullName>
    </submittedName>
</protein>
<dbReference type="Proteomes" id="UP000238479">
    <property type="component" value="Chromosome 7"/>
</dbReference>
<proteinExistence type="predicted"/>